<dbReference type="PROSITE" id="PS51281">
    <property type="entry name" value="TAP_C"/>
    <property type="match status" value="1"/>
</dbReference>
<dbReference type="PROSITE" id="PS50177">
    <property type="entry name" value="NTF2_DOMAIN"/>
    <property type="match status" value="1"/>
</dbReference>
<dbReference type="GO" id="GO:0016607">
    <property type="term" value="C:nuclear speck"/>
    <property type="evidence" value="ECO:0007669"/>
    <property type="project" value="UniProtKB-SubCell"/>
</dbReference>
<dbReference type="PANTHER" id="PTHR10662:SF22">
    <property type="entry name" value="NUCLEAR RNA EXPORT FACTOR 1"/>
    <property type="match status" value="1"/>
</dbReference>
<dbReference type="SUPFAM" id="SSF54928">
    <property type="entry name" value="RNA-binding domain, RBD"/>
    <property type="match status" value="1"/>
</dbReference>
<organism evidence="12 13">
    <name type="scientific">Sinocyclocheilus anshuiensis</name>
    <dbReference type="NCBI Taxonomy" id="1608454"/>
    <lineage>
        <taxon>Eukaryota</taxon>
        <taxon>Metazoa</taxon>
        <taxon>Chordata</taxon>
        <taxon>Craniata</taxon>
        <taxon>Vertebrata</taxon>
        <taxon>Euteleostomi</taxon>
        <taxon>Actinopterygii</taxon>
        <taxon>Neopterygii</taxon>
        <taxon>Teleostei</taxon>
        <taxon>Ostariophysi</taxon>
        <taxon>Cypriniformes</taxon>
        <taxon>Cyprinidae</taxon>
        <taxon>Cyprininae</taxon>
        <taxon>Sinocyclocheilus</taxon>
    </lineage>
</organism>
<dbReference type="GO" id="GO:0016973">
    <property type="term" value="P:poly(A)+ mRNA export from nucleus"/>
    <property type="evidence" value="ECO:0007669"/>
    <property type="project" value="TreeGrafter"/>
</dbReference>
<dbReference type="SMART" id="SM00804">
    <property type="entry name" value="TAP_C"/>
    <property type="match status" value="1"/>
</dbReference>
<dbReference type="FunFam" id="1.10.8.10:FF:000018">
    <property type="entry name" value="Nuclear RNA export factor 1"/>
    <property type="match status" value="1"/>
</dbReference>
<dbReference type="SUPFAM" id="SSF52058">
    <property type="entry name" value="L domain-like"/>
    <property type="match status" value="1"/>
</dbReference>
<comment type="similarity">
    <text evidence="3">Belongs to the NXF family.</text>
</comment>
<name>A0A671SJD9_9TELE</name>
<dbReference type="FunFam" id="3.80.10.10:FF:000066">
    <property type="entry name" value="Nuclear RNA export factor 1"/>
    <property type="match status" value="1"/>
</dbReference>
<keyword evidence="13" id="KW-1185">Reference proteome</keyword>
<sequence length="506" mass="57684">MNPPPVENYWFTASEMFTFISQIPHGKKYAKKWLLTSLQNLCPIAFIPLYVSDRCDLISLAEPYCFIHLVLITVFYLETADMFLVLQVAVLMNSCSSPPFLQSELKPQDLERLKHCMSKRFDGSQKSLDLNSIRTDPDLVSHNIEMILNQENCMQAVIKIIQENIPELSCLNLSNNKLCKLTDIAELVTKAPNLQSLNLSHNELKSEQELDKVKGFRLVELWLDRNPLCDAFKDQTTYISAVRERFPRLLRLDGHVLPPPICFDVETGTNIPACKGSHFVSNEIQGLIQRFLQHYYCVYDSGDRQLLLEAYHDDACFSLSLPSINHLSRCRLKNYHEHSRNIKNIKDSSAWFHLLKRSRLTVVAFLSELPKTQHDMNSVNVDVNTYSRTLLVFTVSGVFKEGESCSNTVTCVSITVDQIVLCSTHLCIVNDELFVRNATSKEIRCAFAAPAPSNSPVMPTLTASQQEMLSAFSQMSEMNLEWSQKCLQDNAWDFHRAAQIFAELKV</sequence>
<evidence type="ECO:0000256" key="5">
    <source>
        <dbReference type="ARBA" id="ARBA00022614"/>
    </source>
</evidence>
<keyword evidence="6" id="KW-0677">Repeat</keyword>
<dbReference type="CDD" id="cd14342">
    <property type="entry name" value="UBA_TAP-C"/>
    <property type="match status" value="1"/>
</dbReference>
<dbReference type="InterPro" id="IPR015245">
    <property type="entry name" value="Tap_RNA-bd"/>
</dbReference>
<evidence type="ECO:0000256" key="9">
    <source>
        <dbReference type="ARBA" id="ARBA00040973"/>
    </source>
</evidence>
<dbReference type="FunFam" id="3.10.450.50:FF:000004">
    <property type="entry name" value="Nuclear RNA export factor 1"/>
    <property type="match status" value="1"/>
</dbReference>
<dbReference type="InterPro" id="IPR057125">
    <property type="entry name" value="NXF1/2/3/5-like_LRR"/>
</dbReference>
<dbReference type="InterPro" id="IPR005637">
    <property type="entry name" value="TAP_C_dom"/>
</dbReference>
<dbReference type="InterPro" id="IPR030217">
    <property type="entry name" value="NXF_fam"/>
</dbReference>
<dbReference type="InterPro" id="IPR032710">
    <property type="entry name" value="NTF2-like_dom_sf"/>
</dbReference>
<dbReference type="Gene3D" id="3.10.450.50">
    <property type="match status" value="1"/>
</dbReference>
<comment type="subcellular location">
    <subcellularLocation>
        <location evidence="1">Nucleus speckle</location>
    </subcellularLocation>
    <subcellularLocation>
        <location evidence="2">Nucleus</location>
        <location evidence="2">Nucleoplasm</location>
    </subcellularLocation>
</comment>
<dbReference type="SUPFAM" id="SSF46934">
    <property type="entry name" value="UBA-like"/>
    <property type="match status" value="1"/>
</dbReference>
<evidence type="ECO:0000256" key="7">
    <source>
        <dbReference type="ARBA" id="ARBA00022816"/>
    </source>
</evidence>
<dbReference type="InterPro" id="IPR012677">
    <property type="entry name" value="Nucleotide-bd_a/b_plait_sf"/>
</dbReference>
<feature type="domain" description="TAP-C" evidence="11">
    <location>
        <begin position="463"/>
        <end position="506"/>
    </location>
</feature>
<dbReference type="InterPro" id="IPR009060">
    <property type="entry name" value="UBA-like_sf"/>
</dbReference>
<keyword evidence="5" id="KW-0433">Leucine-rich repeat</keyword>
<dbReference type="GO" id="GO:0003723">
    <property type="term" value="F:RNA binding"/>
    <property type="evidence" value="ECO:0007669"/>
    <property type="project" value="InterPro"/>
</dbReference>
<evidence type="ECO:0000313" key="12">
    <source>
        <dbReference type="Ensembl" id="ENSSANP00000096497.1"/>
    </source>
</evidence>
<dbReference type="InterPro" id="IPR018222">
    <property type="entry name" value="Nuclear_transport_factor_2_euk"/>
</dbReference>
<dbReference type="Pfam" id="PF24048">
    <property type="entry name" value="LRR_NXF1-5"/>
    <property type="match status" value="1"/>
</dbReference>
<evidence type="ECO:0000256" key="8">
    <source>
        <dbReference type="ARBA" id="ARBA00023242"/>
    </source>
</evidence>
<dbReference type="GO" id="GO:0005737">
    <property type="term" value="C:cytoplasm"/>
    <property type="evidence" value="ECO:0007669"/>
    <property type="project" value="InterPro"/>
</dbReference>
<gene>
    <name evidence="12" type="primary">nxf1a</name>
</gene>
<evidence type="ECO:0000256" key="6">
    <source>
        <dbReference type="ARBA" id="ARBA00022737"/>
    </source>
</evidence>
<evidence type="ECO:0000259" key="10">
    <source>
        <dbReference type="PROSITE" id="PS50177"/>
    </source>
</evidence>
<dbReference type="AlphaFoldDB" id="A0A671SJD9"/>
<keyword evidence="4" id="KW-0813">Transport</keyword>
<dbReference type="Proteomes" id="UP000472260">
    <property type="component" value="Unassembled WGS sequence"/>
</dbReference>
<reference evidence="12" key="2">
    <citation type="submission" date="2025-09" db="UniProtKB">
        <authorList>
            <consortium name="Ensembl"/>
        </authorList>
    </citation>
    <scope>IDENTIFICATION</scope>
</reference>
<dbReference type="SUPFAM" id="SSF54427">
    <property type="entry name" value="NTF2-like"/>
    <property type="match status" value="1"/>
</dbReference>
<dbReference type="Pfam" id="PF03943">
    <property type="entry name" value="TAP_C"/>
    <property type="match status" value="1"/>
</dbReference>
<accession>A0A671SJD9</accession>
<protein>
    <recommendedName>
        <fullName evidence="9">Nuclear RNA export factor 1</fullName>
    </recommendedName>
</protein>
<dbReference type="Gene3D" id="3.30.70.330">
    <property type="match status" value="1"/>
</dbReference>
<evidence type="ECO:0000256" key="4">
    <source>
        <dbReference type="ARBA" id="ARBA00022448"/>
    </source>
</evidence>
<dbReference type="InterPro" id="IPR035979">
    <property type="entry name" value="RBD_domain_sf"/>
</dbReference>
<proteinExistence type="inferred from homology"/>
<dbReference type="InterPro" id="IPR032675">
    <property type="entry name" value="LRR_dom_sf"/>
</dbReference>
<dbReference type="InterPro" id="IPR001611">
    <property type="entry name" value="Leu-rich_rpt"/>
</dbReference>
<feature type="domain" description="NTF2" evidence="10">
    <location>
        <begin position="287"/>
        <end position="435"/>
    </location>
</feature>
<dbReference type="Pfam" id="PF09162">
    <property type="entry name" value="Tap-RNA_bind"/>
    <property type="match status" value="1"/>
</dbReference>
<evidence type="ECO:0000256" key="3">
    <source>
        <dbReference type="ARBA" id="ARBA00009285"/>
    </source>
</evidence>
<dbReference type="PANTHER" id="PTHR10662">
    <property type="entry name" value="NUCLEAR RNA EXPORT FACTOR"/>
    <property type="match status" value="1"/>
</dbReference>
<dbReference type="InterPro" id="IPR002075">
    <property type="entry name" value="NTF2_dom"/>
</dbReference>
<keyword evidence="7" id="KW-0509">mRNA transport</keyword>
<reference evidence="12" key="1">
    <citation type="submission" date="2025-08" db="UniProtKB">
        <authorList>
            <consortium name="Ensembl"/>
        </authorList>
    </citation>
    <scope>IDENTIFICATION</scope>
</reference>
<evidence type="ECO:0000313" key="13">
    <source>
        <dbReference type="Proteomes" id="UP000472260"/>
    </source>
</evidence>
<evidence type="ECO:0000256" key="1">
    <source>
        <dbReference type="ARBA" id="ARBA00004324"/>
    </source>
</evidence>
<dbReference type="Gene3D" id="1.10.8.10">
    <property type="entry name" value="DNA helicase RuvA subunit, C-terminal domain"/>
    <property type="match status" value="1"/>
</dbReference>
<dbReference type="PROSITE" id="PS51450">
    <property type="entry name" value="LRR"/>
    <property type="match status" value="2"/>
</dbReference>
<dbReference type="Gene3D" id="3.80.10.10">
    <property type="entry name" value="Ribonuclease Inhibitor"/>
    <property type="match status" value="1"/>
</dbReference>
<keyword evidence="8" id="KW-0539">Nucleus</keyword>
<evidence type="ECO:0000256" key="2">
    <source>
        <dbReference type="ARBA" id="ARBA00004642"/>
    </source>
</evidence>
<dbReference type="Ensembl" id="ENSSANT00000102497.1">
    <property type="protein sequence ID" value="ENSSANP00000096497.1"/>
    <property type="gene ID" value="ENSSANG00000047524.1"/>
</dbReference>
<evidence type="ECO:0000259" key="11">
    <source>
        <dbReference type="PROSITE" id="PS51281"/>
    </source>
</evidence>
<dbReference type="Pfam" id="PF22602">
    <property type="entry name" value="NXF_NTF2"/>
    <property type="match status" value="1"/>
</dbReference>